<feature type="transmembrane region" description="Helical" evidence="1">
    <location>
        <begin position="12"/>
        <end position="30"/>
    </location>
</feature>
<keyword evidence="3" id="KW-1185">Reference proteome</keyword>
<protein>
    <submittedName>
        <fullName evidence="2">Uncharacterized protein</fullName>
    </submittedName>
</protein>
<reference evidence="3" key="1">
    <citation type="submission" date="2016-10" db="EMBL/GenBank/DDBJ databases">
        <authorList>
            <person name="Varghese N."/>
            <person name="Submissions S."/>
        </authorList>
    </citation>
    <scope>NUCLEOTIDE SEQUENCE [LARGE SCALE GENOMIC DNA]</scope>
    <source>
        <strain evidence="3">N6PO6</strain>
    </source>
</reference>
<sequence>MSCQHPGFCLRIVLHYSFRLILVYLFLIILNHYKSIKCNSIYPRLAVLFKYPYTELA</sequence>
<dbReference type="Proteomes" id="UP000242222">
    <property type="component" value="Unassembled WGS sequence"/>
</dbReference>
<evidence type="ECO:0000313" key="2">
    <source>
        <dbReference type="EMBL" id="SFN70761.1"/>
    </source>
</evidence>
<dbReference type="STRING" id="1367852.SAMN05216516_11510"/>
<keyword evidence="1" id="KW-1133">Transmembrane helix</keyword>
<dbReference type="AlphaFoldDB" id="A0A1I5B879"/>
<gene>
    <name evidence="2" type="ORF">SAMN05216516_11510</name>
</gene>
<proteinExistence type="predicted"/>
<keyword evidence="1" id="KW-0812">Transmembrane</keyword>
<organism evidence="2 3">
    <name type="scientific">Izhakiella capsodis</name>
    <dbReference type="NCBI Taxonomy" id="1367852"/>
    <lineage>
        <taxon>Bacteria</taxon>
        <taxon>Pseudomonadati</taxon>
        <taxon>Pseudomonadota</taxon>
        <taxon>Gammaproteobacteria</taxon>
        <taxon>Enterobacterales</taxon>
        <taxon>Erwiniaceae</taxon>
        <taxon>Izhakiella</taxon>
    </lineage>
</organism>
<keyword evidence="1" id="KW-0472">Membrane</keyword>
<evidence type="ECO:0000256" key="1">
    <source>
        <dbReference type="SAM" id="Phobius"/>
    </source>
</evidence>
<accession>A0A1I5B879</accession>
<name>A0A1I5B879_9GAMM</name>
<dbReference type="EMBL" id="FOVC01000015">
    <property type="protein sequence ID" value="SFN70761.1"/>
    <property type="molecule type" value="Genomic_DNA"/>
</dbReference>
<evidence type="ECO:0000313" key="3">
    <source>
        <dbReference type="Proteomes" id="UP000242222"/>
    </source>
</evidence>